<dbReference type="PANTHER" id="PTHR34047:SF7">
    <property type="entry name" value="RNA-DIRECTED DNA POLYMERASE"/>
    <property type="match status" value="1"/>
</dbReference>
<name>A0ABV9PNI8_9ACTN</name>
<evidence type="ECO:0000256" key="3">
    <source>
        <dbReference type="ARBA" id="ARBA00022695"/>
    </source>
</evidence>
<evidence type="ECO:0000256" key="1">
    <source>
        <dbReference type="ARBA" id="ARBA00012493"/>
    </source>
</evidence>
<comment type="caution">
    <text evidence="11">The sequence shown here is derived from an EMBL/GenBank/DDBJ whole genome shotgun (WGS) entry which is preliminary data.</text>
</comment>
<dbReference type="SUPFAM" id="SSF56672">
    <property type="entry name" value="DNA/RNA polymerases"/>
    <property type="match status" value="1"/>
</dbReference>
<dbReference type="InterPro" id="IPR043502">
    <property type="entry name" value="DNA/RNA_pol_sf"/>
</dbReference>
<dbReference type="EC" id="2.7.7.49" evidence="1"/>
<keyword evidence="5" id="KW-0460">Magnesium</keyword>
<evidence type="ECO:0000259" key="10">
    <source>
        <dbReference type="PROSITE" id="PS50878"/>
    </source>
</evidence>
<evidence type="ECO:0000256" key="2">
    <source>
        <dbReference type="ARBA" id="ARBA00022679"/>
    </source>
</evidence>
<evidence type="ECO:0000313" key="12">
    <source>
        <dbReference type="Proteomes" id="UP001595836"/>
    </source>
</evidence>
<dbReference type="CDD" id="cd03487">
    <property type="entry name" value="RT_Bac_retron_II"/>
    <property type="match status" value="1"/>
</dbReference>
<protein>
    <recommendedName>
        <fullName evidence="1">RNA-directed DNA polymerase</fullName>
        <ecNumber evidence="1">2.7.7.49</ecNumber>
    </recommendedName>
</protein>
<organism evidence="11 12">
    <name type="scientific">Dietzia aurantiaca</name>
    <dbReference type="NCBI Taxonomy" id="983873"/>
    <lineage>
        <taxon>Bacteria</taxon>
        <taxon>Bacillati</taxon>
        <taxon>Actinomycetota</taxon>
        <taxon>Actinomycetes</taxon>
        <taxon>Mycobacteriales</taxon>
        <taxon>Dietziaceae</taxon>
        <taxon>Dietzia</taxon>
    </lineage>
</organism>
<evidence type="ECO:0000256" key="8">
    <source>
        <dbReference type="ARBA" id="ARBA00034120"/>
    </source>
</evidence>
<dbReference type="Proteomes" id="UP001595836">
    <property type="component" value="Unassembled WGS sequence"/>
</dbReference>
<comment type="catalytic activity">
    <reaction evidence="9">
        <text>DNA(n) + a 2'-deoxyribonucleoside 5'-triphosphate = DNA(n+1) + diphosphate</text>
        <dbReference type="Rhea" id="RHEA:22508"/>
        <dbReference type="Rhea" id="RHEA-COMP:17339"/>
        <dbReference type="Rhea" id="RHEA-COMP:17340"/>
        <dbReference type="ChEBI" id="CHEBI:33019"/>
        <dbReference type="ChEBI" id="CHEBI:61560"/>
        <dbReference type="ChEBI" id="CHEBI:173112"/>
        <dbReference type="EC" id="2.7.7.49"/>
    </reaction>
</comment>
<sequence>MSEPRPPARLSPAEVGDAAAWFSRTYTGWTWPELLRALDAVLPGDVAREVLPSLLMLPREPRHPAETLRRALRPWTAPPAPRTSTVTLPDAPPRDTVVDGLPALYSVREVADWLDLTVGELEWFADHGGWLRTASPSLRHYHVWTREKRDGFRVIEAPKPRLREMQRRVLRQLVSHIPAHRAAKGFVPGSSTADFAWPHSAKATVLRADLRHCFESITAPRIADVFRRTGYPPAVARLLADLCTTATPADKLRGVPSEHAAHLRGRHLPQGAPTSPHLSNLVMRSLDRRLYGYAAANGLTYTRYGDDLALSGDEMIADRALWVVLKVIASEGFTVHAGKVRDMRAHQRQTLAGLVVNDRPRVSRADYDNLRALLHNARRSGACSQNHAGHPDFRAHVLGLIAWVGASDPVRRERLMRMADEVDWTS</sequence>
<accession>A0ABV9PNI8</accession>
<evidence type="ECO:0000256" key="5">
    <source>
        <dbReference type="ARBA" id="ARBA00022842"/>
    </source>
</evidence>
<evidence type="ECO:0000256" key="9">
    <source>
        <dbReference type="ARBA" id="ARBA00048173"/>
    </source>
</evidence>
<keyword evidence="3 11" id="KW-0548">Nucleotidyltransferase</keyword>
<keyword evidence="6 11" id="KW-0695">RNA-directed DNA polymerase</keyword>
<dbReference type="InterPro" id="IPR000123">
    <property type="entry name" value="Reverse_transcriptase_msDNA"/>
</dbReference>
<dbReference type="PRINTS" id="PR00866">
    <property type="entry name" value="RNADNAPOLMS"/>
</dbReference>
<evidence type="ECO:0000256" key="7">
    <source>
        <dbReference type="ARBA" id="ARBA00023118"/>
    </source>
</evidence>
<dbReference type="InterPro" id="IPR051083">
    <property type="entry name" value="GrpII_Intron_Splice-Mob/Def"/>
</dbReference>
<comment type="similarity">
    <text evidence="8">Belongs to the bacterial reverse transcriptase family.</text>
</comment>
<dbReference type="EMBL" id="JBHSHP010000018">
    <property type="protein sequence ID" value="MFC4754421.1"/>
    <property type="molecule type" value="Genomic_DNA"/>
</dbReference>
<evidence type="ECO:0000256" key="4">
    <source>
        <dbReference type="ARBA" id="ARBA00022723"/>
    </source>
</evidence>
<reference evidence="12" key="1">
    <citation type="journal article" date="2019" name="Int. J. Syst. Evol. Microbiol.">
        <title>The Global Catalogue of Microorganisms (GCM) 10K type strain sequencing project: providing services to taxonomists for standard genome sequencing and annotation.</title>
        <authorList>
            <consortium name="The Broad Institute Genomics Platform"/>
            <consortium name="The Broad Institute Genome Sequencing Center for Infectious Disease"/>
            <person name="Wu L."/>
            <person name="Ma J."/>
        </authorList>
    </citation>
    <scope>NUCLEOTIDE SEQUENCE [LARGE SCALE GENOMIC DNA]</scope>
    <source>
        <strain evidence="12">JCM 11882</strain>
    </source>
</reference>
<keyword evidence="7" id="KW-0051">Antiviral defense</keyword>
<gene>
    <name evidence="11" type="ORF">ACFO7U_06470</name>
</gene>
<evidence type="ECO:0000256" key="6">
    <source>
        <dbReference type="ARBA" id="ARBA00022918"/>
    </source>
</evidence>
<dbReference type="PROSITE" id="PS50878">
    <property type="entry name" value="RT_POL"/>
    <property type="match status" value="1"/>
</dbReference>
<dbReference type="RefSeq" id="WP_344992310.1">
    <property type="nucleotide sequence ID" value="NZ_BAABCD010000019.1"/>
</dbReference>
<dbReference type="GO" id="GO:0003964">
    <property type="term" value="F:RNA-directed DNA polymerase activity"/>
    <property type="evidence" value="ECO:0007669"/>
    <property type="project" value="UniProtKB-KW"/>
</dbReference>
<keyword evidence="4" id="KW-0479">Metal-binding</keyword>
<feature type="domain" description="Reverse transcriptase" evidence="10">
    <location>
        <begin position="127"/>
        <end position="356"/>
    </location>
</feature>
<proteinExistence type="inferred from homology"/>
<dbReference type="InterPro" id="IPR000477">
    <property type="entry name" value="RT_dom"/>
</dbReference>
<dbReference type="PANTHER" id="PTHR34047">
    <property type="entry name" value="NUCLEAR INTRON MATURASE 1, MITOCHONDRIAL-RELATED"/>
    <property type="match status" value="1"/>
</dbReference>
<keyword evidence="12" id="KW-1185">Reference proteome</keyword>
<evidence type="ECO:0000313" key="11">
    <source>
        <dbReference type="EMBL" id="MFC4754421.1"/>
    </source>
</evidence>
<keyword evidence="2 11" id="KW-0808">Transferase</keyword>
<dbReference type="Pfam" id="PF00078">
    <property type="entry name" value="RVT_1"/>
    <property type="match status" value="1"/>
</dbReference>